<sequence length="143" mass="15747">MVPMRCLINTSTKVTLKTKVNGCNLKPFFEYTPETLPPTPSVTSSPPSPSVQIVGVHQEEITDKFPPLTVAMQRAICNNSDGRLVFKKKSGPSGIKNKTFKNTSEPLAVEAIEGDGNCLFRAFSYAITGEEDQVWGILIVRFR</sequence>
<gene>
    <name evidence="2" type="ORF">Pcinc_008035</name>
</gene>
<proteinExistence type="predicted"/>
<reference evidence="2" key="1">
    <citation type="submission" date="2023-10" db="EMBL/GenBank/DDBJ databases">
        <title>Genome assemblies of two species of porcelain crab, Petrolisthes cinctipes and Petrolisthes manimaculis (Anomura: Porcellanidae).</title>
        <authorList>
            <person name="Angst P."/>
        </authorList>
    </citation>
    <scope>NUCLEOTIDE SEQUENCE</scope>
    <source>
        <strain evidence="2">PB745_01</strain>
        <tissue evidence="2">Gill</tissue>
    </source>
</reference>
<dbReference type="Proteomes" id="UP001286313">
    <property type="component" value="Unassembled WGS sequence"/>
</dbReference>
<evidence type="ECO:0000313" key="3">
    <source>
        <dbReference type="Proteomes" id="UP001286313"/>
    </source>
</evidence>
<evidence type="ECO:0000259" key="1">
    <source>
        <dbReference type="PROSITE" id="PS50802"/>
    </source>
</evidence>
<dbReference type="Gene3D" id="3.90.70.80">
    <property type="match status" value="1"/>
</dbReference>
<dbReference type="PROSITE" id="PS50802">
    <property type="entry name" value="OTU"/>
    <property type="match status" value="1"/>
</dbReference>
<dbReference type="EMBL" id="JAWQEG010000602">
    <property type="protein sequence ID" value="KAK3887885.1"/>
    <property type="molecule type" value="Genomic_DNA"/>
</dbReference>
<protein>
    <recommendedName>
        <fullName evidence="1">OTU domain-containing protein</fullName>
    </recommendedName>
</protein>
<dbReference type="InterPro" id="IPR003323">
    <property type="entry name" value="OTU_dom"/>
</dbReference>
<keyword evidence="3" id="KW-1185">Reference proteome</keyword>
<accession>A0AAE1G9V0</accession>
<comment type="caution">
    <text evidence="2">The sequence shown here is derived from an EMBL/GenBank/DDBJ whole genome shotgun (WGS) entry which is preliminary data.</text>
</comment>
<evidence type="ECO:0000313" key="2">
    <source>
        <dbReference type="EMBL" id="KAK3887885.1"/>
    </source>
</evidence>
<name>A0AAE1G9V0_PETCI</name>
<organism evidence="2 3">
    <name type="scientific">Petrolisthes cinctipes</name>
    <name type="common">Flat porcelain crab</name>
    <dbReference type="NCBI Taxonomy" id="88211"/>
    <lineage>
        <taxon>Eukaryota</taxon>
        <taxon>Metazoa</taxon>
        <taxon>Ecdysozoa</taxon>
        <taxon>Arthropoda</taxon>
        <taxon>Crustacea</taxon>
        <taxon>Multicrustacea</taxon>
        <taxon>Malacostraca</taxon>
        <taxon>Eumalacostraca</taxon>
        <taxon>Eucarida</taxon>
        <taxon>Decapoda</taxon>
        <taxon>Pleocyemata</taxon>
        <taxon>Anomura</taxon>
        <taxon>Galatheoidea</taxon>
        <taxon>Porcellanidae</taxon>
        <taxon>Petrolisthes</taxon>
    </lineage>
</organism>
<dbReference type="AlphaFoldDB" id="A0AAE1G9V0"/>
<feature type="domain" description="OTU" evidence="1">
    <location>
        <begin position="107"/>
        <end position="143"/>
    </location>
</feature>